<dbReference type="Proteomes" id="UP000190541">
    <property type="component" value="Unassembled WGS sequence"/>
</dbReference>
<keyword evidence="4" id="KW-1185">Reference proteome</keyword>
<feature type="domain" description="Integrase catalytic" evidence="2">
    <location>
        <begin position="134"/>
        <end position="328"/>
    </location>
</feature>
<organism evidence="3 4">
    <name type="scientific">Parapedobacter luteus</name>
    <dbReference type="NCBI Taxonomy" id="623280"/>
    <lineage>
        <taxon>Bacteria</taxon>
        <taxon>Pseudomonadati</taxon>
        <taxon>Bacteroidota</taxon>
        <taxon>Sphingobacteriia</taxon>
        <taxon>Sphingobacteriales</taxon>
        <taxon>Sphingobacteriaceae</taxon>
        <taxon>Parapedobacter</taxon>
    </lineage>
</organism>
<comment type="similarity">
    <text evidence="1">Belongs to the transposase IS21/IS408/IS1162 family.</text>
</comment>
<evidence type="ECO:0000313" key="4">
    <source>
        <dbReference type="Proteomes" id="UP000190541"/>
    </source>
</evidence>
<dbReference type="InterPro" id="IPR054353">
    <property type="entry name" value="IstA-like_C"/>
</dbReference>
<reference evidence="3 4" key="1">
    <citation type="submission" date="2017-02" db="EMBL/GenBank/DDBJ databases">
        <authorList>
            <person name="Peterson S.W."/>
        </authorList>
    </citation>
    <scope>NUCLEOTIDE SEQUENCE [LARGE SCALE GENOMIC DNA]</scope>
    <source>
        <strain evidence="3 4">DSM 22899</strain>
    </source>
</reference>
<evidence type="ECO:0000256" key="1">
    <source>
        <dbReference type="ARBA" id="ARBA00009277"/>
    </source>
</evidence>
<dbReference type="SUPFAM" id="SSF53098">
    <property type="entry name" value="Ribonuclease H-like"/>
    <property type="match status" value="1"/>
</dbReference>
<dbReference type="GO" id="GO:0003676">
    <property type="term" value="F:nucleic acid binding"/>
    <property type="evidence" value="ECO:0007669"/>
    <property type="project" value="InterPro"/>
</dbReference>
<dbReference type="GO" id="GO:0015074">
    <property type="term" value="P:DNA integration"/>
    <property type="evidence" value="ECO:0007669"/>
    <property type="project" value="InterPro"/>
</dbReference>
<dbReference type="PANTHER" id="PTHR35004:SF8">
    <property type="entry name" value="TRANSPOSASE RV3428C-RELATED"/>
    <property type="match status" value="1"/>
</dbReference>
<dbReference type="PANTHER" id="PTHR35004">
    <property type="entry name" value="TRANSPOSASE RV3428C-RELATED"/>
    <property type="match status" value="1"/>
</dbReference>
<dbReference type="NCBIfam" id="NF033546">
    <property type="entry name" value="transpos_IS21"/>
    <property type="match status" value="1"/>
</dbReference>
<protein>
    <submittedName>
        <fullName evidence="3">Integrase core domain-containing protein</fullName>
    </submittedName>
</protein>
<dbReference type="Gene3D" id="1.10.10.60">
    <property type="entry name" value="Homeodomain-like"/>
    <property type="match status" value="1"/>
</dbReference>
<dbReference type="AlphaFoldDB" id="A0A1T5CS69"/>
<dbReference type="Gene3D" id="3.30.420.10">
    <property type="entry name" value="Ribonuclease H-like superfamily/Ribonuclease H"/>
    <property type="match status" value="1"/>
</dbReference>
<dbReference type="InterPro" id="IPR012337">
    <property type="entry name" value="RNaseH-like_sf"/>
</dbReference>
<dbReference type="OrthoDB" id="3193769at2"/>
<evidence type="ECO:0000259" key="2">
    <source>
        <dbReference type="PROSITE" id="PS50994"/>
    </source>
</evidence>
<dbReference type="InterPro" id="IPR001584">
    <property type="entry name" value="Integrase_cat-core"/>
</dbReference>
<dbReference type="Pfam" id="PF22483">
    <property type="entry name" value="Mu-transpos_C_2"/>
    <property type="match status" value="1"/>
</dbReference>
<gene>
    <name evidence="3" type="ORF">SAMN05660226_02292</name>
</gene>
<proteinExistence type="inferred from homology"/>
<dbReference type="PROSITE" id="PS50994">
    <property type="entry name" value="INTEGRASE"/>
    <property type="match status" value="1"/>
</dbReference>
<name>A0A1T5CS69_9SPHI</name>
<dbReference type="InterPro" id="IPR036397">
    <property type="entry name" value="RNaseH_sf"/>
</dbReference>
<dbReference type="EMBL" id="FUYS01000005">
    <property type="protein sequence ID" value="SKB62348.1"/>
    <property type="molecule type" value="Genomic_DNA"/>
</dbReference>
<accession>A0A1T5CS69</accession>
<evidence type="ECO:0000313" key="3">
    <source>
        <dbReference type="EMBL" id="SKB62348.1"/>
    </source>
</evidence>
<sequence length="527" mass="60264">MSRKPLAMSRIRQVLGLYQNNRTIREIARITGISRNSVRKYIREYGDGADITGIDDTALGSIVHPAETGSFNSERHVALVEHFGKEKSHLVKRRGNKQVIWEEYRQAHPDGYSYSQYCLLWRQYLKGMDISLPQHYGPAEVAEIDFAGSKLGYVDAETGEVVDCDIFLGVMVFSGLVFCRAVHTQQFPDVAACIGRMLAAFGGVPTGYIICDNMATLVKKAGREEPVLTDACEQMAEHYGTCFSPARPYEPTDKPYIERSVSIAYDRIYTPLRHRTFHSLAELNTAITAQVEKLNARPFRKSPLSRMQLFAEHERPLLRPLPATLFTPRLLRMGTVEKNNHVYIIHETSKVMYHYSVPWQYIGQRVRIYYDRDTVEVYLDDVTRQRIAVHRREGTAIYTTLEEHVPPSHRAIVARRGWTNDYFYRIADAIGPCTRLVIERIIARYPNRTQAYRTCIALVKLNQKDGFSGRLEAACRRLEYVEKPSLNMVKNILAKGLDRAPADLFSEQCDKPVQPPHGNIRGKDAYR</sequence>
<dbReference type="STRING" id="623280.SAMN05660226_02292"/>